<gene>
    <name evidence="1" type="ORF">MRB53_022036</name>
</gene>
<evidence type="ECO:0000313" key="1">
    <source>
        <dbReference type="EMBL" id="KAJ8628713.1"/>
    </source>
</evidence>
<organism evidence="1 2">
    <name type="scientific">Persea americana</name>
    <name type="common">Avocado</name>
    <dbReference type="NCBI Taxonomy" id="3435"/>
    <lineage>
        <taxon>Eukaryota</taxon>
        <taxon>Viridiplantae</taxon>
        <taxon>Streptophyta</taxon>
        <taxon>Embryophyta</taxon>
        <taxon>Tracheophyta</taxon>
        <taxon>Spermatophyta</taxon>
        <taxon>Magnoliopsida</taxon>
        <taxon>Magnoliidae</taxon>
        <taxon>Laurales</taxon>
        <taxon>Lauraceae</taxon>
        <taxon>Persea</taxon>
    </lineage>
</organism>
<keyword evidence="2" id="KW-1185">Reference proteome</keyword>
<accession>A0ACC2L5S7</accession>
<reference evidence="1 2" key="1">
    <citation type="journal article" date="2022" name="Hortic Res">
        <title>A haplotype resolved chromosomal level avocado genome allows analysis of novel avocado genes.</title>
        <authorList>
            <person name="Nath O."/>
            <person name="Fletcher S.J."/>
            <person name="Hayward A."/>
            <person name="Shaw L.M."/>
            <person name="Masouleh A.K."/>
            <person name="Furtado A."/>
            <person name="Henry R.J."/>
            <person name="Mitter N."/>
        </authorList>
    </citation>
    <scope>NUCLEOTIDE SEQUENCE [LARGE SCALE GENOMIC DNA]</scope>
    <source>
        <strain evidence="2">cv. Hass</strain>
    </source>
</reference>
<evidence type="ECO:0000313" key="2">
    <source>
        <dbReference type="Proteomes" id="UP001234297"/>
    </source>
</evidence>
<proteinExistence type="predicted"/>
<dbReference type="EMBL" id="CM056815">
    <property type="protein sequence ID" value="KAJ8628713.1"/>
    <property type="molecule type" value="Genomic_DNA"/>
</dbReference>
<protein>
    <submittedName>
        <fullName evidence="1">Uncharacterized protein</fullName>
    </submittedName>
</protein>
<dbReference type="Proteomes" id="UP001234297">
    <property type="component" value="Chromosome 7"/>
</dbReference>
<comment type="caution">
    <text evidence="1">The sequence shown here is derived from an EMBL/GenBank/DDBJ whole genome shotgun (WGS) entry which is preliminary data.</text>
</comment>
<name>A0ACC2L5S7_PERAE</name>
<sequence>MEKRFGSASTKRIRRRICSSRPWTPESPLSSFILQAATPRSFRRPTSPSPPLSLPLSILPWKRSSSLSSLCRQILSSSLPSATSSRHLRSETLSLLSPPWNPLSRSPLSNPVHSRRKKGFQTLPRNTCSRLPGRNWCR</sequence>